<evidence type="ECO:0000313" key="5">
    <source>
        <dbReference type="Proteomes" id="UP001162881"/>
    </source>
</evidence>
<name>A0ABT0BII6_9SPHN</name>
<keyword evidence="3" id="KW-1133">Transmembrane helix</keyword>
<keyword evidence="3" id="KW-0812">Transmembrane</keyword>
<organism evidence="4 5">
    <name type="scientific">Novosphingobium organovorum</name>
    <dbReference type="NCBI Taxonomy" id="2930092"/>
    <lineage>
        <taxon>Bacteria</taxon>
        <taxon>Pseudomonadati</taxon>
        <taxon>Pseudomonadota</taxon>
        <taxon>Alphaproteobacteria</taxon>
        <taxon>Sphingomonadales</taxon>
        <taxon>Sphingomonadaceae</taxon>
        <taxon>Novosphingobium</taxon>
    </lineage>
</organism>
<keyword evidence="2" id="KW-0560">Oxidoreductase</keyword>
<dbReference type="InterPro" id="IPR002347">
    <property type="entry name" value="SDR_fam"/>
</dbReference>
<dbReference type="PROSITE" id="PS00061">
    <property type="entry name" value="ADH_SHORT"/>
    <property type="match status" value="1"/>
</dbReference>
<sequence>MTMDAVHRIYISGASGGLGRALALHHARPGVALWLWGRNPERLDALAEACRAAGAEACVRALPLDDTARAIAALEHEDAAARFDLAYLVAGQGDTRSPGATSEDPMIVARLIRINLEAPAAMATVLARRMGARGGGRIVLIGSAAAFHALPFATAYAASKAGLARFADALRIAARPLGVAVTLASPGFIDTPAGRRIPGGKPMVLTPEEAARRIAHAASRRQAHLVTPRAFALLRLFDRALPRPWRDRLLRALAPPG</sequence>
<evidence type="ECO:0000256" key="3">
    <source>
        <dbReference type="SAM" id="Phobius"/>
    </source>
</evidence>
<protein>
    <submittedName>
        <fullName evidence="4">SDR family NAD(P)-dependent oxidoreductase</fullName>
    </submittedName>
</protein>
<keyword evidence="5" id="KW-1185">Reference proteome</keyword>
<dbReference type="PANTHER" id="PTHR44196">
    <property type="entry name" value="DEHYDROGENASE/REDUCTASE SDR FAMILY MEMBER 7B"/>
    <property type="match status" value="1"/>
</dbReference>
<evidence type="ECO:0000256" key="1">
    <source>
        <dbReference type="ARBA" id="ARBA00006484"/>
    </source>
</evidence>
<dbReference type="PANTHER" id="PTHR44196:SF1">
    <property type="entry name" value="DEHYDROGENASE_REDUCTASE SDR FAMILY MEMBER 7B"/>
    <property type="match status" value="1"/>
</dbReference>
<dbReference type="SUPFAM" id="SSF51735">
    <property type="entry name" value="NAD(P)-binding Rossmann-fold domains"/>
    <property type="match status" value="1"/>
</dbReference>
<feature type="transmembrane region" description="Helical" evidence="3">
    <location>
        <begin position="138"/>
        <end position="158"/>
    </location>
</feature>
<dbReference type="Proteomes" id="UP001162881">
    <property type="component" value="Unassembled WGS sequence"/>
</dbReference>
<evidence type="ECO:0000313" key="4">
    <source>
        <dbReference type="EMBL" id="MCJ2184885.1"/>
    </source>
</evidence>
<accession>A0ABT0BII6</accession>
<comment type="similarity">
    <text evidence="1">Belongs to the short-chain dehydrogenases/reductases (SDR) family.</text>
</comment>
<keyword evidence="3" id="KW-0472">Membrane</keyword>
<comment type="caution">
    <text evidence="4">The sequence shown here is derived from an EMBL/GenBank/DDBJ whole genome shotgun (WGS) entry which is preliminary data.</text>
</comment>
<dbReference type="InterPro" id="IPR036291">
    <property type="entry name" value="NAD(P)-bd_dom_sf"/>
</dbReference>
<proteinExistence type="inferred from homology"/>
<dbReference type="InterPro" id="IPR020904">
    <property type="entry name" value="Sc_DH/Rdtase_CS"/>
</dbReference>
<reference evidence="4" key="1">
    <citation type="submission" date="2022-03" db="EMBL/GenBank/DDBJ databases">
        <title>Identification of a novel bacterium isolated from mangrove sediments.</title>
        <authorList>
            <person name="Pan X."/>
        </authorList>
    </citation>
    <scope>NUCLEOTIDE SEQUENCE</scope>
    <source>
        <strain evidence="4">B1949</strain>
    </source>
</reference>
<dbReference type="Gene3D" id="3.40.50.720">
    <property type="entry name" value="NAD(P)-binding Rossmann-like Domain"/>
    <property type="match status" value="1"/>
</dbReference>
<gene>
    <name evidence="4" type="ORF">MTR62_19665</name>
</gene>
<dbReference type="PRINTS" id="PR00081">
    <property type="entry name" value="GDHRDH"/>
</dbReference>
<dbReference type="Pfam" id="PF00106">
    <property type="entry name" value="adh_short"/>
    <property type="match status" value="1"/>
</dbReference>
<dbReference type="EMBL" id="JALHLF010000166">
    <property type="protein sequence ID" value="MCJ2184885.1"/>
    <property type="molecule type" value="Genomic_DNA"/>
</dbReference>
<evidence type="ECO:0000256" key="2">
    <source>
        <dbReference type="ARBA" id="ARBA00023002"/>
    </source>
</evidence>